<keyword evidence="2" id="KW-0472">Membrane</keyword>
<dbReference type="Proteomes" id="UP000712600">
    <property type="component" value="Unassembled WGS sequence"/>
</dbReference>
<reference evidence="3" key="1">
    <citation type="submission" date="2019-12" db="EMBL/GenBank/DDBJ databases">
        <title>Genome sequencing and annotation of Brassica cretica.</title>
        <authorList>
            <person name="Studholme D.J."/>
            <person name="Sarris P."/>
        </authorList>
    </citation>
    <scope>NUCLEOTIDE SEQUENCE</scope>
    <source>
        <strain evidence="3">PFS-109/04</strain>
        <tissue evidence="3">Leaf</tissue>
    </source>
</reference>
<accession>A0A8S9RGL7</accession>
<comment type="caution">
    <text evidence="3">The sequence shown here is derived from an EMBL/GenBank/DDBJ whole genome shotgun (WGS) entry which is preliminary data.</text>
</comment>
<feature type="transmembrane region" description="Helical" evidence="2">
    <location>
        <begin position="20"/>
        <end position="45"/>
    </location>
</feature>
<dbReference type="PANTHER" id="PTHR33640:SF20">
    <property type="entry name" value="TRANSMEMBRANE PROTEIN"/>
    <property type="match status" value="1"/>
</dbReference>
<organism evidence="3 4">
    <name type="scientific">Brassica cretica</name>
    <name type="common">Mustard</name>
    <dbReference type="NCBI Taxonomy" id="69181"/>
    <lineage>
        <taxon>Eukaryota</taxon>
        <taxon>Viridiplantae</taxon>
        <taxon>Streptophyta</taxon>
        <taxon>Embryophyta</taxon>
        <taxon>Tracheophyta</taxon>
        <taxon>Spermatophyta</taxon>
        <taxon>Magnoliopsida</taxon>
        <taxon>eudicotyledons</taxon>
        <taxon>Gunneridae</taxon>
        <taxon>Pentapetalae</taxon>
        <taxon>rosids</taxon>
        <taxon>malvids</taxon>
        <taxon>Brassicales</taxon>
        <taxon>Brassicaceae</taxon>
        <taxon>Brassiceae</taxon>
        <taxon>Brassica</taxon>
    </lineage>
</organism>
<evidence type="ECO:0008006" key="5">
    <source>
        <dbReference type="Google" id="ProtNLM"/>
    </source>
</evidence>
<name>A0A8S9RGL7_BRACR</name>
<evidence type="ECO:0000313" key="3">
    <source>
        <dbReference type="EMBL" id="KAF3571851.1"/>
    </source>
</evidence>
<protein>
    <recommendedName>
        <fullName evidence="5">DUF4408 domain-containing protein</fullName>
    </recommendedName>
</protein>
<gene>
    <name evidence="3" type="ORF">F2Q69_00061083</name>
</gene>
<proteinExistence type="predicted"/>
<keyword evidence="2" id="KW-0812">Transmembrane</keyword>
<evidence type="ECO:0000313" key="4">
    <source>
        <dbReference type="Proteomes" id="UP000712600"/>
    </source>
</evidence>
<evidence type="ECO:0000256" key="1">
    <source>
        <dbReference type="SAM" id="MobiDB-lite"/>
    </source>
</evidence>
<evidence type="ECO:0000256" key="2">
    <source>
        <dbReference type="SAM" id="Phobius"/>
    </source>
</evidence>
<dbReference type="EMBL" id="QGKX02000095">
    <property type="protein sequence ID" value="KAF3571851.1"/>
    <property type="molecule type" value="Genomic_DNA"/>
</dbReference>
<keyword evidence="2" id="KW-1133">Transmembrane helix</keyword>
<feature type="region of interest" description="Disordered" evidence="1">
    <location>
        <begin position="256"/>
        <end position="292"/>
    </location>
</feature>
<dbReference type="AlphaFoldDB" id="A0A8S9RGL7"/>
<sequence>MEKEKENDEPTKGHDNTFSLQNVLFIVKVSTVLAFTGYCGYPTIINVLDGVDLWFGWFRLVLRNVFFIFIILNVLIGSIYFSFLNTTNKKKQDLYDEYIAAVPSAVRSSPEPSSALMEVGDYGGEYYNKSSYYETVPPCQAVNTVEESKCYERVVMETSSKSYKKTTSLEKKKKRSTVEYRRTESERVLMKTASWRSHAMDELSSEEFRMKVETFITGYKKKMNCQNGVADHWQNGVSRFQNGGVDQWQNCVPQLQDQPYYDGTDRRRHRSRRPVGGSGSTGSGGPYLAISN</sequence>
<dbReference type="PANTHER" id="PTHR33640">
    <property type="entry name" value="TRANSMEMBRANE PROTEIN"/>
    <property type="match status" value="1"/>
</dbReference>
<feature type="transmembrane region" description="Helical" evidence="2">
    <location>
        <begin position="65"/>
        <end position="84"/>
    </location>
</feature>
<feature type="compositionally biased region" description="Gly residues" evidence="1">
    <location>
        <begin position="276"/>
        <end position="285"/>
    </location>
</feature>